<dbReference type="InterPro" id="IPR036640">
    <property type="entry name" value="ABC1_TM_sf"/>
</dbReference>
<feature type="domain" description="ABC transmembrane type-1" evidence="10">
    <location>
        <begin position="62"/>
        <end position="347"/>
    </location>
</feature>
<feature type="region of interest" description="Disordered" evidence="7">
    <location>
        <begin position="1"/>
        <end position="23"/>
    </location>
</feature>
<dbReference type="RefSeq" id="WP_269442248.1">
    <property type="nucleotide sequence ID" value="NZ_CP097463.1"/>
</dbReference>
<dbReference type="EMBL" id="CP097463">
    <property type="protein sequence ID" value="WAX55725.1"/>
    <property type="molecule type" value="Genomic_DNA"/>
</dbReference>
<proteinExistence type="predicted"/>
<evidence type="ECO:0000259" key="10">
    <source>
        <dbReference type="PROSITE" id="PS50929"/>
    </source>
</evidence>
<dbReference type="SUPFAM" id="SSF52540">
    <property type="entry name" value="P-loop containing nucleoside triphosphate hydrolases"/>
    <property type="match status" value="1"/>
</dbReference>
<dbReference type="CDD" id="cd18546">
    <property type="entry name" value="ABC_6TM_Rv0194_D2_like"/>
    <property type="match status" value="1"/>
</dbReference>
<dbReference type="Pfam" id="PF00005">
    <property type="entry name" value="ABC_tran"/>
    <property type="match status" value="1"/>
</dbReference>
<dbReference type="Proteomes" id="UP001164693">
    <property type="component" value="Chromosome"/>
</dbReference>
<dbReference type="PROSITE" id="PS00211">
    <property type="entry name" value="ABC_TRANSPORTER_1"/>
    <property type="match status" value="1"/>
</dbReference>
<gene>
    <name evidence="11" type="ORF">M6B22_14410</name>
</gene>
<evidence type="ECO:0000313" key="12">
    <source>
        <dbReference type="Proteomes" id="UP001164693"/>
    </source>
</evidence>
<dbReference type="InterPro" id="IPR039421">
    <property type="entry name" value="Type_1_exporter"/>
</dbReference>
<feature type="transmembrane region" description="Helical" evidence="8">
    <location>
        <begin position="205"/>
        <end position="222"/>
    </location>
</feature>
<dbReference type="InterPro" id="IPR011527">
    <property type="entry name" value="ABC1_TM_dom"/>
</dbReference>
<dbReference type="InterPro" id="IPR003439">
    <property type="entry name" value="ABC_transporter-like_ATP-bd"/>
</dbReference>
<organism evidence="11 12">
    <name type="scientific">Jatrophihabitans cynanchi</name>
    <dbReference type="NCBI Taxonomy" id="2944128"/>
    <lineage>
        <taxon>Bacteria</taxon>
        <taxon>Bacillati</taxon>
        <taxon>Actinomycetota</taxon>
        <taxon>Actinomycetes</taxon>
        <taxon>Jatrophihabitantales</taxon>
        <taxon>Jatrophihabitantaceae</taxon>
        <taxon>Jatrophihabitans</taxon>
    </lineage>
</organism>
<keyword evidence="2 8" id="KW-0812">Transmembrane</keyword>
<feature type="transmembrane region" description="Helical" evidence="8">
    <location>
        <begin position="98"/>
        <end position="118"/>
    </location>
</feature>
<evidence type="ECO:0000313" key="11">
    <source>
        <dbReference type="EMBL" id="WAX55725.1"/>
    </source>
</evidence>
<comment type="subcellular location">
    <subcellularLocation>
        <location evidence="1">Cell membrane</location>
        <topology evidence="1">Multi-pass membrane protein</topology>
    </subcellularLocation>
</comment>
<feature type="domain" description="ABC transporter" evidence="9">
    <location>
        <begin position="382"/>
        <end position="616"/>
    </location>
</feature>
<keyword evidence="12" id="KW-1185">Reference proteome</keyword>
<dbReference type="Gene3D" id="1.20.1560.10">
    <property type="entry name" value="ABC transporter type 1, transmembrane domain"/>
    <property type="match status" value="1"/>
</dbReference>
<dbReference type="PROSITE" id="PS50893">
    <property type="entry name" value="ABC_TRANSPORTER_2"/>
    <property type="match status" value="1"/>
</dbReference>
<dbReference type="InterPro" id="IPR027417">
    <property type="entry name" value="P-loop_NTPase"/>
</dbReference>
<evidence type="ECO:0000256" key="7">
    <source>
        <dbReference type="SAM" id="MobiDB-lite"/>
    </source>
</evidence>
<evidence type="ECO:0000256" key="8">
    <source>
        <dbReference type="SAM" id="Phobius"/>
    </source>
</evidence>
<dbReference type="InterPro" id="IPR017871">
    <property type="entry name" value="ABC_transporter-like_CS"/>
</dbReference>
<reference evidence="11" key="1">
    <citation type="submission" date="2022-05" db="EMBL/GenBank/DDBJ databases">
        <title>Jatrophihabitans sp. SB3-54 whole genome sequence.</title>
        <authorList>
            <person name="Suh M.K."/>
            <person name="Eom M.K."/>
            <person name="Kim J.S."/>
            <person name="Kim H.S."/>
            <person name="Do H.E."/>
            <person name="Shin Y.K."/>
            <person name="Lee J.-S."/>
        </authorList>
    </citation>
    <scope>NUCLEOTIDE SEQUENCE</scope>
    <source>
        <strain evidence="11">SB3-54</strain>
    </source>
</reference>
<feature type="compositionally biased region" description="Basic and acidic residues" evidence="7">
    <location>
        <begin position="1"/>
        <end position="12"/>
    </location>
</feature>
<dbReference type="Gene3D" id="3.40.50.300">
    <property type="entry name" value="P-loop containing nucleotide triphosphate hydrolases"/>
    <property type="match status" value="1"/>
</dbReference>
<feature type="transmembrane region" description="Helical" evidence="8">
    <location>
        <begin position="284"/>
        <end position="305"/>
    </location>
</feature>
<keyword evidence="4 11" id="KW-0067">ATP-binding</keyword>
<evidence type="ECO:0000256" key="2">
    <source>
        <dbReference type="ARBA" id="ARBA00022692"/>
    </source>
</evidence>
<protein>
    <submittedName>
        <fullName evidence="11">ABC transporter ATP-binding protein/permease</fullName>
    </submittedName>
</protein>
<evidence type="ECO:0000256" key="3">
    <source>
        <dbReference type="ARBA" id="ARBA00022741"/>
    </source>
</evidence>
<dbReference type="InterPro" id="IPR003593">
    <property type="entry name" value="AAA+_ATPase"/>
</dbReference>
<keyword evidence="5 8" id="KW-1133">Transmembrane helix</keyword>
<accession>A0ABY7JVL2</accession>
<dbReference type="SMART" id="SM00382">
    <property type="entry name" value="AAA"/>
    <property type="match status" value="1"/>
</dbReference>
<name>A0ABY7JVL2_9ACTN</name>
<keyword evidence="3" id="KW-0547">Nucleotide-binding</keyword>
<evidence type="ECO:0000256" key="4">
    <source>
        <dbReference type="ARBA" id="ARBA00022840"/>
    </source>
</evidence>
<feature type="transmembrane region" description="Helical" evidence="8">
    <location>
        <begin position="311"/>
        <end position="329"/>
    </location>
</feature>
<keyword evidence="6 8" id="KW-0472">Membrane</keyword>
<dbReference type="Pfam" id="PF00664">
    <property type="entry name" value="ABC_membrane"/>
    <property type="match status" value="1"/>
</dbReference>
<feature type="transmembrane region" description="Helical" evidence="8">
    <location>
        <begin position="60"/>
        <end position="86"/>
    </location>
</feature>
<dbReference type="SUPFAM" id="SSF90123">
    <property type="entry name" value="ABC transporter transmembrane region"/>
    <property type="match status" value="1"/>
</dbReference>
<dbReference type="PANTHER" id="PTHR43394:SF1">
    <property type="entry name" value="ATP-BINDING CASSETTE SUB-FAMILY B MEMBER 10, MITOCHONDRIAL"/>
    <property type="match status" value="1"/>
</dbReference>
<evidence type="ECO:0000256" key="6">
    <source>
        <dbReference type="ARBA" id="ARBA00023136"/>
    </source>
</evidence>
<evidence type="ECO:0000256" key="5">
    <source>
        <dbReference type="ARBA" id="ARBA00022989"/>
    </source>
</evidence>
<sequence>MTDADTVERPSDPSHWQGRLTPDAQQAAREQEDLVLTGRPRLRADARRLLADLVRPHRRAIVGVLLIVLVQVVATMAEPWLIGIVIDTSLPHAQRGDYTSLTVVAIALAVSAIMSGGLRSVFVIRSGRIGQAVLFDLRRRGFDHMQALSVSFHERFTSGRVISRLTSDVDTLTELLDSGLDGLLTAMFNIAAISVLLFFLDVPLALIALGSLLPVWLLYRWFSGRAQVVFRRTRESVATLIVNIVETFNGIRAVQAFRREKRNDGIFAVLNEDYRDANKAAFKLHAVFIPGTALIGNVAQVVVLLVGGYRVAAGGLDLGVLTAFLLYLWKFYDPMEDVAVFYNSLQSATAALEKISAVLSEKPAVPEPSSPTPLPHPVRGALAFESVEFGYSADRPVLHSLTLDVPGGQTVALVGATGAGKTTIAKLISRFYDPTSGTVRLDGIDLRELAEADLRGATVMITQDGFLFSGSVADNIGFGKVGSSRAEIVAAAEAVGAHGFISALPDGYDTDVRKRGGRLSAGQRQLVAFARAFLADPAVLILDEATSSLDVPTERAVQRALRTVLASRTALIIAHRLSTVEIADRVLVLSDGRVVEDGTPADLIASGAGEFAALHESWRDSLV</sequence>
<dbReference type="PROSITE" id="PS50929">
    <property type="entry name" value="ABC_TM1F"/>
    <property type="match status" value="1"/>
</dbReference>
<evidence type="ECO:0000256" key="1">
    <source>
        <dbReference type="ARBA" id="ARBA00004651"/>
    </source>
</evidence>
<dbReference type="PANTHER" id="PTHR43394">
    <property type="entry name" value="ATP-DEPENDENT PERMEASE MDL1, MITOCHONDRIAL"/>
    <property type="match status" value="1"/>
</dbReference>
<evidence type="ECO:0000259" key="9">
    <source>
        <dbReference type="PROSITE" id="PS50893"/>
    </source>
</evidence>
<dbReference type="GO" id="GO:0005524">
    <property type="term" value="F:ATP binding"/>
    <property type="evidence" value="ECO:0007669"/>
    <property type="project" value="UniProtKB-KW"/>
</dbReference>